<protein>
    <submittedName>
        <fullName evidence="5">NUP205</fullName>
    </submittedName>
</protein>
<evidence type="ECO:0000256" key="3">
    <source>
        <dbReference type="ARBA" id="ARBA00022448"/>
    </source>
</evidence>
<dbReference type="Pfam" id="PF11894">
    <property type="entry name" value="Nup192"/>
    <property type="match status" value="2"/>
</dbReference>
<dbReference type="PANTHER" id="PTHR31344:SF0">
    <property type="entry name" value="NUCLEAR PORE COMPLEX PROTEIN NUP205"/>
    <property type="match status" value="1"/>
</dbReference>
<proteinExistence type="inferred from homology"/>
<evidence type="ECO:0000256" key="1">
    <source>
        <dbReference type="ARBA" id="ARBA00004123"/>
    </source>
</evidence>
<keyword evidence="3" id="KW-0813">Transport</keyword>
<dbReference type="Proteomes" id="UP001235939">
    <property type="component" value="Chromosome 04"/>
</dbReference>
<accession>A0ABY6KHS5</accession>
<comment type="similarity">
    <text evidence="2">Belongs to the NUP186/NUP192/NUP205 family.</text>
</comment>
<dbReference type="PANTHER" id="PTHR31344">
    <property type="entry name" value="NUCLEAR PORE COMPLEX PROTEIN NUP205"/>
    <property type="match status" value="1"/>
</dbReference>
<keyword evidence="4" id="KW-0539">Nucleus</keyword>
<evidence type="ECO:0000256" key="4">
    <source>
        <dbReference type="ARBA" id="ARBA00023242"/>
    </source>
</evidence>
<evidence type="ECO:0000313" key="6">
    <source>
        <dbReference type="Proteomes" id="UP001235939"/>
    </source>
</evidence>
<reference evidence="5 6" key="1">
    <citation type="submission" date="2022-01" db="EMBL/GenBank/DDBJ databases">
        <title>A chromosomal length assembly of Cordylochernes scorpioides.</title>
        <authorList>
            <person name="Zeh D."/>
            <person name="Zeh J."/>
        </authorList>
    </citation>
    <scope>NUCLEOTIDE SEQUENCE [LARGE SCALE GENOMIC DNA]</scope>
    <source>
        <strain evidence="5">IN4F17</strain>
        <tissue evidence="5">Whole Body</tissue>
    </source>
</reference>
<dbReference type="InterPro" id="IPR021827">
    <property type="entry name" value="Nup186/Nup192/Nup205"/>
</dbReference>
<gene>
    <name evidence="5" type="ORF">LAZ67_4004245</name>
</gene>
<keyword evidence="6" id="KW-1185">Reference proteome</keyword>
<name>A0ABY6KHS5_9ARAC</name>
<dbReference type="EMBL" id="CP092866">
    <property type="protein sequence ID" value="UYV67175.1"/>
    <property type="molecule type" value="Genomic_DNA"/>
</dbReference>
<evidence type="ECO:0000256" key="2">
    <source>
        <dbReference type="ARBA" id="ARBA00005892"/>
    </source>
</evidence>
<organism evidence="5 6">
    <name type="scientific">Cordylochernes scorpioides</name>
    <dbReference type="NCBI Taxonomy" id="51811"/>
    <lineage>
        <taxon>Eukaryota</taxon>
        <taxon>Metazoa</taxon>
        <taxon>Ecdysozoa</taxon>
        <taxon>Arthropoda</taxon>
        <taxon>Chelicerata</taxon>
        <taxon>Arachnida</taxon>
        <taxon>Pseudoscorpiones</taxon>
        <taxon>Cheliferoidea</taxon>
        <taxon>Chernetidae</taxon>
        <taxon>Cordylochernes</taxon>
    </lineage>
</organism>
<sequence>MTQSEVVDLIQECYQFLAETVFCWAGQGSLQPNDTLHLLQYVSQGLEVGSDGALQPVSLCLLMALLAALDISPLQGQELPHHLFTLLHSPELLPQLQRKMAELTWQLPGLAAVVHLAWGLALSLLSQCSPSNSDILEGDEAMVDLAIKEDVFYHLKVLVVQCKAFRSEDFFVKQVHELITNFIVLMPHKVKELRANGDEVAKIVLAHYNEGINPPLNLSRHLEHLFNLVSSPVTQMEDCSPRTEQVTELYREDPLELCQAYWCPLDVTLDHKYQRQVALHKFVRISSDYLPAPLFVPYIDMLASLSNAPSSAHHCYTFLKLNSKNTPDHSTLISWDHIMDSLNHYFSSLRLEVEQRLHRPTMKGITIQEVARLKSVLRLLHVVVSKVVLYHGCWWSAEAAGPLGLLLGLLSCPVPPDLKASIFLALEAFAHLPGLNLNIFTGLEASKMELEELEARTEEFPMTRGFLTLLNTLVSQPLPPNMSMEPYLVFVCNHVLLRFETRSYTNAAEKMLIVFKQEVVGAVGGGQILPELPGQAGGARGSRPHRGVLQHHVPAAPGHQHPQDSLVHPPRGLPAAGFLHPCPWLGTGKGGVVPTVVLVMAGHQDLEQSLVLCLEVLHSALLQQGDFLQTLRESGMAGGVVTPLEDLLLVCNPETGFADYVPTMLRLAGLGGHTALASLRLLAAMAPRPSVAQHLADISSQETPRTCLHATLHAAHRPVLAPLAFQLLYRLAAGVKTSAPTLRYLRGSDFFPVHLQRLPFTSLPGSITTEEENLVAQAWFLKTLALEIKLACEGQHKSHLQRLISLLLAKHHSSVNHSNLPAVVQELENVMNYVKQINQARRYLSARVAAFEAWRQMTEITLGLSPPDVLADETRTFVVLDVAQELLDWLVREEIGELCTRGTGVVVTLLAVVYDRCTAESGTLLCLLHKLIDVLSHFIGGRERVKMHLYAAMLLLLLGPLRGVEALPSPEDKLGDIVCKDACRAFTVTRMLAVSLLDAGVSSPQWLTFLMGRGYLGHLATETCGPPLMNSLCSLFSKVASQGQGARAVLAAGLLPRLPDCSPPCLHLALSLASTLRPGHRQLLSQLCVYLTTQVEALSTALRSPATPPDHLALITSLLAYVSSIGSL</sequence>
<comment type="subcellular location">
    <subcellularLocation>
        <location evidence="1">Nucleus</location>
    </subcellularLocation>
</comment>
<evidence type="ECO:0000313" key="5">
    <source>
        <dbReference type="EMBL" id="UYV67175.1"/>
    </source>
</evidence>